<dbReference type="Pfam" id="PF00361">
    <property type="entry name" value="Proton_antipo_M"/>
    <property type="match status" value="1"/>
</dbReference>
<feature type="transmembrane region" description="Helical" evidence="8">
    <location>
        <begin position="246"/>
        <end position="268"/>
    </location>
</feature>
<feature type="transmembrane region" description="Helical" evidence="8">
    <location>
        <begin position="352"/>
        <end position="370"/>
    </location>
</feature>
<proteinExistence type="inferred from homology"/>
<feature type="transmembrane region" description="Helical" evidence="8">
    <location>
        <begin position="458"/>
        <end position="478"/>
    </location>
</feature>
<dbReference type="EMBL" id="AAEW02000001">
    <property type="protein sequence ID" value="EAT17348.1"/>
    <property type="molecule type" value="Genomic_DNA"/>
</dbReference>
<feature type="transmembrane region" description="Helical" evidence="8">
    <location>
        <begin position="417"/>
        <end position="437"/>
    </location>
</feature>
<feature type="transmembrane region" description="Helical" evidence="8">
    <location>
        <begin position="76"/>
        <end position="100"/>
    </location>
</feature>
<keyword evidence="4 7" id="KW-0812">Transmembrane</keyword>
<reference evidence="10" key="2">
    <citation type="submission" date="2006-05" db="EMBL/GenBank/DDBJ databases">
        <title>Sequencing of the draft genome and assembly of Desulfuromonas acetoxidans DSM 684.</title>
        <authorList>
            <consortium name="US DOE Joint Genome Institute (JGI-PGF)"/>
            <person name="Copeland A."/>
            <person name="Lucas S."/>
            <person name="Lapidus A."/>
            <person name="Barry K."/>
            <person name="Detter J.C."/>
            <person name="Glavina del Rio T."/>
            <person name="Hammon N."/>
            <person name="Israni S."/>
            <person name="Dalin E."/>
            <person name="Tice H."/>
            <person name="Bruce D."/>
            <person name="Pitluck S."/>
            <person name="Richardson P."/>
        </authorList>
    </citation>
    <scope>NUCLEOTIDE SEQUENCE [LARGE SCALE GENOMIC DNA]</scope>
    <source>
        <strain evidence="10">DSM 684</strain>
    </source>
</reference>
<feature type="transmembrane region" description="Helical" evidence="8">
    <location>
        <begin position="6"/>
        <end position="27"/>
    </location>
</feature>
<evidence type="ECO:0000256" key="8">
    <source>
        <dbReference type="SAM" id="Phobius"/>
    </source>
</evidence>
<evidence type="ECO:0000256" key="5">
    <source>
        <dbReference type="ARBA" id="ARBA00022989"/>
    </source>
</evidence>
<feature type="transmembrane region" description="Helical" evidence="8">
    <location>
        <begin position="114"/>
        <end position="133"/>
    </location>
</feature>
<accession>Q1K3V5</accession>
<evidence type="ECO:0000256" key="3">
    <source>
        <dbReference type="ARBA" id="ARBA00022475"/>
    </source>
</evidence>
<name>Q1K3V5_DESA6</name>
<organism evidence="10 11">
    <name type="scientific">Desulfuromonas acetoxidans (strain DSM 684 / 11070)</name>
    <dbReference type="NCBI Taxonomy" id="281689"/>
    <lineage>
        <taxon>Bacteria</taxon>
        <taxon>Pseudomonadati</taxon>
        <taxon>Thermodesulfobacteriota</taxon>
        <taxon>Desulfuromonadia</taxon>
        <taxon>Desulfuromonadales</taxon>
        <taxon>Desulfuromonadaceae</taxon>
        <taxon>Desulfuromonas</taxon>
    </lineage>
</organism>
<comment type="subcellular location">
    <subcellularLocation>
        <location evidence="1">Cell membrane</location>
        <topology evidence="1">Multi-pass membrane protein</topology>
    </subcellularLocation>
    <subcellularLocation>
        <location evidence="7">Membrane</location>
        <topology evidence="7">Multi-pass membrane protein</topology>
    </subcellularLocation>
</comment>
<feature type="domain" description="NADH:quinone oxidoreductase/Mrp antiporter transmembrane" evidence="9">
    <location>
        <begin position="135"/>
        <end position="431"/>
    </location>
</feature>
<feature type="transmembrane region" description="Helical" evidence="8">
    <location>
        <begin position="169"/>
        <end position="188"/>
    </location>
</feature>
<dbReference type="RefSeq" id="WP_005997643.1">
    <property type="nucleotide sequence ID" value="NZ_AAEW02000001.1"/>
</dbReference>
<keyword evidence="3" id="KW-1003">Cell membrane</keyword>
<dbReference type="GO" id="GO:0042773">
    <property type="term" value="P:ATP synthesis coupled electron transport"/>
    <property type="evidence" value="ECO:0007669"/>
    <property type="project" value="InterPro"/>
</dbReference>
<keyword evidence="6 8" id="KW-0472">Membrane</keyword>
<dbReference type="InterPro" id="IPR050586">
    <property type="entry name" value="CPA3_Na-H_Antiporter_D"/>
</dbReference>
<feature type="transmembrane region" description="Helical" evidence="8">
    <location>
        <begin position="215"/>
        <end position="234"/>
    </location>
</feature>
<dbReference type="GO" id="GO:0008137">
    <property type="term" value="F:NADH dehydrogenase (ubiquinone) activity"/>
    <property type="evidence" value="ECO:0007669"/>
    <property type="project" value="InterPro"/>
</dbReference>
<evidence type="ECO:0000256" key="1">
    <source>
        <dbReference type="ARBA" id="ARBA00004651"/>
    </source>
</evidence>
<feature type="transmembrane region" description="Helical" evidence="8">
    <location>
        <begin position="322"/>
        <end position="346"/>
    </location>
</feature>
<feature type="transmembrane region" description="Helical" evidence="8">
    <location>
        <begin position="288"/>
        <end position="310"/>
    </location>
</feature>
<evidence type="ECO:0000256" key="7">
    <source>
        <dbReference type="RuleBase" id="RU000320"/>
    </source>
</evidence>
<evidence type="ECO:0000313" key="11">
    <source>
        <dbReference type="Proteomes" id="UP000005695"/>
    </source>
</evidence>
<keyword evidence="5 8" id="KW-1133">Transmembrane helix</keyword>
<dbReference type="PANTHER" id="PTHR42703:SF1">
    <property type="entry name" value="NA(+)_H(+) ANTIPORTER SUBUNIT D1"/>
    <property type="match status" value="1"/>
</dbReference>
<evidence type="ECO:0000256" key="4">
    <source>
        <dbReference type="ARBA" id="ARBA00022692"/>
    </source>
</evidence>
<sequence>MSMSWTHHLPVLQVILPLLGAPLCMLTRSSRLNWLITVVISWSALIISILLARQVWVHGPITYNMGGWCAPWGITYHIDALNAFVLLIVTSIAALVAPYARKSVQKEVEAHRQAVFYALLLLCQAGLLGIVITGDAFNMYVFLELSSLSSYALIGIGRRRRGLTAAFQYLIMGTIGATFILIGIGLLYNLTGTLNILDLAEQLNRHNLITTGNRTLITAFAFLTVGLSLKLALFPLHLWLPNAYSYAPSVVTIFLAATATKVAVYMLLRFCFTILGHGALFQMTLGKIVLLPSLCAIFIGSIVAIFQYDIKRMLAYSSIAQIGYMTLGITMATPLGLTAGIVHLFNHALMKGLLFMTMGAVIYRVDSVYLSDFRGLGKRMPWTMAAFVVGGLSLMGVPLTAGFISKWYLVQSALECGWWPVAGLILIGSLLAVIYVWRVVETAYFNPDHELEQRSHEAPLSLLIPMWILVLANIYFGINSDLPLSMASRAAHLLLGVAV</sequence>
<reference evidence="10" key="1">
    <citation type="submission" date="2006-05" db="EMBL/GenBank/DDBJ databases">
        <title>Annotation of the draft genome assembly of Desulfuromonas acetoxidans DSM 684.</title>
        <authorList>
            <consortium name="US DOE Joint Genome Institute (JGI-ORNL)"/>
            <person name="Larimer F."/>
            <person name="Land M."/>
            <person name="Hauser L."/>
        </authorList>
    </citation>
    <scope>NUCLEOTIDE SEQUENCE [LARGE SCALE GENOMIC DNA]</scope>
    <source>
        <strain evidence="10">DSM 684</strain>
    </source>
</reference>
<dbReference type="Proteomes" id="UP000005695">
    <property type="component" value="Unassembled WGS sequence"/>
</dbReference>
<feature type="transmembrane region" description="Helical" evidence="8">
    <location>
        <begin position="34"/>
        <end position="56"/>
    </location>
</feature>
<comment type="similarity">
    <text evidence="2">Belongs to the CPA3 antiporters (TC 2.A.63) subunit D family.</text>
</comment>
<dbReference type="InterPro" id="IPR003918">
    <property type="entry name" value="NADH_UbQ_OxRdtase"/>
</dbReference>
<evidence type="ECO:0000256" key="6">
    <source>
        <dbReference type="ARBA" id="ARBA00023136"/>
    </source>
</evidence>
<evidence type="ECO:0000259" key="9">
    <source>
        <dbReference type="Pfam" id="PF00361"/>
    </source>
</evidence>
<feature type="transmembrane region" description="Helical" evidence="8">
    <location>
        <begin position="382"/>
        <end position="405"/>
    </location>
</feature>
<dbReference type="AlphaFoldDB" id="Q1K3V5"/>
<dbReference type="PANTHER" id="PTHR42703">
    <property type="entry name" value="NADH DEHYDROGENASE"/>
    <property type="match status" value="1"/>
</dbReference>
<evidence type="ECO:0000313" key="10">
    <source>
        <dbReference type="EMBL" id="EAT17348.1"/>
    </source>
</evidence>
<dbReference type="EC" id="1.6.99.5" evidence="10"/>
<keyword evidence="10" id="KW-0560">Oxidoreductase</keyword>
<dbReference type="PRINTS" id="PR01437">
    <property type="entry name" value="NUOXDRDTASE4"/>
</dbReference>
<protein>
    <submittedName>
        <fullName evidence="10">NADH dehydrogenase (Quinone)</fullName>
        <ecNumber evidence="10">1.6.99.5</ecNumber>
    </submittedName>
</protein>
<comment type="caution">
    <text evidence="10">The sequence shown here is derived from an EMBL/GenBank/DDBJ whole genome shotgun (WGS) entry which is preliminary data.</text>
</comment>
<dbReference type="InterPro" id="IPR001750">
    <property type="entry name" value="ND/Mrp_TM"/>
</dbReference>
<dbReference type="GO" id="GO:0016491">
    <property type="term" value="F:oxidoreductase activity"/>
    <property type="evidence" value="ECO:0007669"/>
    <property type="project" value="UniProtKB-KW"/>
</dbReference>
<evidence type="ECO:0000256" key="2">
    <source>
        <dbReference type="ARBA" id="ARBA00005346"/>
    </source>
</evidence>
<gene>
    <name evidence="10" type="ORF">Dace_3214</name>
</gene>
<keyword evidence="11" id="KW-1185">Reference proteome</keyword>
<dbReference type="GO" id="GO:0005886">
    <property type="term" value="C:plasma membrane"/>
    <property type="evidence" value="ECO:0007669"/>
    <property type="project" value="UniProtKB-SubCell"/>
</dbReference>